<keyword evidence="2" id="KW-0503">Monooxygenase</keyword>
<dbReference type="PANTHER" id="PTHR33336">
    <property type="entry name" value="QUINOL MONOOXYGENASE YGIN-RELATED"/>
    <property type="match status" value="1"/>
</dbReference>
<evidence type="ECO:0000259" key="1">
    <source>
        <dbReference type="PROSITE" id="PS51725"/>
    </source>
</evidence>
<dbReference type="InterPro" id="IPR007138">
    <property type="entry name" value="ABM_dom"/>
</dbReference>
<protein>
    <submittedName>
        <fullName evidence="2">Quinol monooxygenase</fullName>
    </submittedName>
</protein>
<dbReference type="RefSeq" id="WP_274688578.1">
    <property type="nucleotide sequence ID" value="NZ_JAPMOU010000009.1"/>
</dbReference>
<dbReference type="SUPFAM" id="SSF54909">
    <property type="entry name" value="Dimeric alpha+beta barrel"/>
    <property type="match status" value="1"/>
</dbReference>
<evidence type="ECO:0000313" key="3">
    <source>
        <dbReference type="Proteomes" id="UP001528823"/>
    </source>
</evidence>
<dbReference type="InterPro" id="IPR050744">
    <property type="entry name" value="AI-2_Isomerase_LsrG"/>
</dbReference>
<organism evidence="2 3">
    <name type="scientific">Spartinivicinus poritis</name>
    <dbReference type="NCBI Taxonomy" id="2994640"/>
    <lineage>
        <taxon>Bacteria</taxon>
        <taxon>Pseudomonadati</taxon>
        <taxon>Pseudomonadota</taxon>
        <taxon>Gammaproteobacteria</taxon>
        <taxon>Oceanospirillales</taxon>
        <taxon>Zooshikellaceae</taxon>
        <taxon>Spartinivicinus</taxon>
    </lineage>
</organism>
<evidence type="ECO:0000313" key="2">
    <source>
        <dbReference type="EMBL" id="MDE1462221.1"/>
    </source>
</evidence>
<dbReference type="EMBL" id="JAPMOU010000009">
    <property type="protein sequence ID" value="MDE1462221.1"/>
    <property type="molecule type" value="Genomic_DNA"/>
</dbReference>
<dbReference type="Gene3D" id="3.30.70.100">
    <property type="match status" value="1"/>
</dbReference>
<sequence length="100" mass="11623">MSTPLTIVAIIQAKPDKQALIKAELEKLIEPTTGEAGCLQYELHQDNERPEQFLFYESWASRNLWQQHMNSDHIQRYLQATEGAVAHFSIMEMTQVKSYR</sequence>
<dbReference type="Pfam" id="PF03992">
    <property type="entry name" value="ABM"/>
    <property type="match status" value="1"/>
</dbReference>
<keyword evidence="3" id="KW-1185">Reference proteome</keyword>
<dbReference type="PROSITE" id="PS51725">
    <property type="entry name" value="ABM"/>
    <property type="match status" value="1"/>
</dbReference>
<comment type="caution">
    <text evidence="2">The sequence shown here is derived from an EMBL/GenBank/DDBJ whole genome shotgun (WGS) entry which is preliminary data.</text>
</comment>
<feature type="domain" description="ABM" evidence="1">
    <location>
        <begin position="5"/>
        <end position="93"/>
    </location>
</feature>
<accession>A0ABT5U780</accession>
<reference evidence="2 3" key="1">
    <citation type="submission" date="2022-11" db="EMBL/GenBank/DDBJ databases">
        <title>Spartinivicinus poritis sp. nov., isolated from scleractinian coral Porites lutea.</title>
        <authorList>
            <person name="Zhang G."/>
            <person name="Cai L."/>
            <person name="Wei Q."/>
        </authorList>
    </citation>
    <scope>NUCLEOTIDE SEQUENCE [LARGE SCALE GENOMIC DNA]</scope>
    <source>
        <strain evidence="2 3">A2-2</strain>
    </source>
</reference>
<proteinExistence type="predicted"/>
<keyword evidence="2" id="KW-0560">Oxidoreductase</keyword>
<dbReference type="PANTHER" id="PTHR33336:SF3">
    <property type="entry name" value="ABM DOMAIN-CONTAINING PROTEIN"/>
    <property type="match status" value="1"/>
</dbReference>
<dbReference type="Proteomes" id="UP001528823">
    <property type="component" value="Unassembled WGS sequence"/>
</dbReference>
<gene>
    <name evidence="2" type="ORF">ORQ98_09570</name>
</gene>
<dbReference type="InterPro" id="IPR011008">
    <property type="entry name" value="Dimeric_a/b-barrel"/>
</dbReference>
<dbReference type="GO" id="GO:0004497">
    <property type="term" value="F:monooxygenase activity"/>
    <property type="evidence" value="ECO:0007669"/>
    <property type="project" value="UniProtKB-KW"/>
</dbReference>
<name>A0ABT5U780_9GAMM</name>